<dbReference type="InterPro" id="IPR001100">
    <property type="entry name" value="Pyr_nuc-diS_OxRdtase"/>
</dbReference>
<comment type="similarity">
    <text evidence="1">Belongs to the class-I pyridine nucleotide-disulfide oxidoreductase family.</text>
</comment>
<dbReference type="PRINTS" id="PR00368">
    <property type="entry name" value="FADPNR"/>
</dbReference>
<dbReference type="Gene3D" id="3.50.50.60">
    <property type="entry name" value="FAD/NAD(P)-binding domain"/>
    <property type="match status" value="2"/>
</dbReference>
<sequence length="450" mass="49329">MQGGIKMAYEYDVAFIGSGQGAWNGAIPMAQAGLKVAVIERGLWGGVCTNRGCNAKFTLDRPVALLTQIKQLQGRGFDSVPQINWPDLMAHKHEVIGPLSDSNRQKLINAGVKTIVGCATFVDAHTLQVNHHTLTADKIVIVSGQRPKRLDIPGQQYMHDSTDFLSATPLPHRLVILGAGFVGMEAASIAKAAGADVTLIVDSTKALKQFYQPAVKQLISQMQSDGIKFIFGQETTAVEKTATGYRLLGANQFVQDADYILDATGRTPNIEKLNLPVTKVTTDAHGIIVNDHLQTAEPNIYATGDVVSKRIPKITPTAIFESQYLAQLFTQQTTAAIQYPAIGVNVFTMPRLAQVGISPDVAKQELNKYRVEHYCYADDWYHQVQNETSGGLTVVFNRQDQLVGAVDLSNEAPNTINTFIDYIQMGITAKQLHNFVYIFPSLQHSTMRKM</sequence>
<feature type="domain" description="FAD/NAD(P)-binding" evidence="7">
    <location>
        <begin position="11"/>
        <end position="319"/>
    </location>
</feature>
<dbReference type="Proteomes" id="UP000051751">
    <property type="component" value="Unassembled WGS sequence"/>
</dbReference>
<gene>
    <name evidence="8" type="ORF">IV38_GL001088</name>
    <name evidence="9" type="ORF">IV40_GL000765</name>
</gene>
<evidence type="ECO:0000313" key="10">
    <source>
        <dbReference type="Proteomes" id="UP000051645"/>
    </source>
</evidence>
<evidence type="ECO:0000256" key="4">
    <source>
        <dbReference type="PIRSR" id="PIRSR000350-3"/>
    </source>
</evidence>
<keyword evidence="3 4" id="KW-0274">FAD</keyword>
<dbReference type="Proteomes" id="UP000051645">
    <property type="component" value="Unassembled WGS sequence"/>
</dbReference>
<evidence type="ECO:0000256" key="5">
    <source>
        <dbReference type="PIRSR" id="PIRSR000350-4"/>
    </source>
</evidence>
<dbReference type="Gene3D" id="3.30.390.30">
    <property type="match status" value="1"/>
</dbReference>
<keyword evidence="2" id="KW-0285">Flavoprotein</keyword>
<name>A0A0R2FJY9_9LACO</name>
<feature type="disulfide bond" description="Redox-active" evidence="5">
    <location>
        <begin position="48"/>
        <end position="53"/>
    </location>
</feature>
<dbReference type="Pfam" id="PF07992">
    <property type="entry name" value="Pyr_redox_2"/>
    <property type="match status" value="1"/>
</dbReference>
<dbReference type="PANTHER" id="PTHR43014">
    <property type="entry name" value="MERCURIC REDUCTASE"/>
    <property type="match status" value="1"/>
</dbReference>
<feature type="binding site" evidence="4">
    <location>
        <position position="265"/>
    </location>
    <ligand>
        <name>NAD(+)</name>
        <dbReference type="ChEBI" id="CHEBI:57540"/>
    </ligand>
</feature>
<dbReference type="PATRIC" id="fig|81857.3.peg.1094"/>
<reference evidence="10 11" key="1">
    <citation type="journal article" date="2015" name="Genome Announc.">
        <title>Expanding the biotechnology potential of lactobacilli through comparative genomics of 213 strains and associated genera.</title>
        <authorList>
            <person name="Sun Z."/>
            <person name="Harris H.M."/>
            <person name="McCann A."/>
            <person name="Guo C."/>
            <person name="Argimon S."/>
            <person name="Zhang W."/>
            <person name="Yang X."/>
            <person name="Jeffery I.B."/>
            <person name="Cooney J.C."/>
            <person name="Kagawa T.F."/>
            <person name="Liu W."/>
            <person name="Song Y."/>
            <person name="Salvetti E."/>
            <person name="Wrobel A."/>
            <person name="Rasinkangas P."/>
            <person name="Parkhill J."/>
            <person name="Rea M.C."/>
            <person name="O'Sullivan O."/>
            <person name="Ritari J."/>
            <person name="Douillard F.P."/>
            <person name="Paul Ross R."/>
            <person name="Yang R."/>
            <person name="Briner A.E."/>
            <person name="Felis G.E."/>
            <person name="de Vos W.M."/>
            <person name="Barrangou R."/>
            <person name="Klaenhammer T.R."/>
            <person name="Caufield P.W."/>
            <person name="Cui Y."/>
            <person name="Zhang H."/>
            <person name="O'Toole P.W."/>
        </authorList>
    </citation>
    <scope>NUCLEOTIDE SEQUENCE [LARGE SCALE GENOMIC DNA]</scope>
    <source>
        <strain evidence="8 11">ATCC BAA-66</strain>
        <strain evidence="9 10">DSM 13344</strain>
    </source>
</reference>
<evidence type="ECO:0000259" key="6">
    <source>
        <dbReference type="Pfam" id="PF02852"/>
    </source>
</evidence>
<dbReference type="AlphaFoldDB" id="A0A0R2FJY9"/>
<dbReference type="InterPro" id="IPR036188">
    <property type="entry name" value="FAD/NAD-bd_sf"/>
</dbReference>
<dbReference type="PANTHER" id="PTHR43014:SF5">
    <property type="entry name" value="GLUTATHIONE REDUCTASE (NADPH)"/>
    <property type="match status" value="1"/>
</dbReference>
<comment type="cofactor">
    <cofactor evidence="4">
        <name>FAD</name>
        <dbReference type="ChEBI" id="CHEBI:57692"/>
    </cofactor>
    <text evidence="4">Binds 1 FAD per subunit.</text>
</comment>
<dbReference type="PIRSF" id="PIRSF000350">
    <property type="entry name" value="Mercury_reductase_MerA"/>
    <property type="match status" value="1"/>
</dbReference>
<proteinExistence type="inferred from homology"/>
<evidence type="ECO:0000256" key="3">
    <source>
        <dbReference type="ARBA" id="ARBA00022827"/>
    </source>
</evidence>
<feature type="domain" description="Pyridine nucleotide-disulphide oxidoreductase dimerisation" evidence="6">
    <location>
        <begin position="346"/>
        <end position="444"/>
    </location>
</feature>
<dbReference type="STRING" id="81857.IV38_GL001088"/>
<dbReference type="InterPro" id="IPR004099">
    <property type="entry name" value="Pyr_nucl-diS_OxRdtase_dimer"/>
</dbReference>
<dbReference type="EMBL" id="JQAZ01000002">
    <property type="protein sequence ID" value="KRN32710.1"/>
    <property type="molecule type" value="Genomic_DNA"/>
</dbReference>
<comment type="caution">
    <text evidence="8">The sequence shown here is derived from an EMBL/GenBank/DDBJ whole genome shotgun (WGS) entry which is preliminary data.</text>
</comment>
<accession>A0A0R2FJY9</accession>
<feature type="binding site" evidence="4">
    <location>
        <position position="305"/>
    </location>
    <ligand>
        <name>NAD(+)</name>
        <dbReference type="ChEBI" id="CHEBI:57540"/>
    </ligand>
</feature>
<evidence type="ECO:0000256" key="2">
    <source>
        <dbReference type="ARBA" id="ARBA00022630"/>
    </source>
</evidence>
<protein>
    <submittedName>
        <fullName evidence="8">Glutathione reductase</fullName>
    </submittedName>
</protein>
<evidence type="ECO:0000259" key="7">
    <source>
        <dbReference type="Pfam" id="PF07992"/>
    </source>
</evidence>
<dbReference type="EMBL" id="JQAT01000002">
    <property type="protein sequence ID" value="KRN28880.1"/>
    <property type="molecule type" value="Genomic_DNA"/>
</dbReference>
<evidence type="ECO:0000313" key="11">
    <source>
        <dbReference type="Proteomes" id="UP000051751"/>
    </source>
</evidence>
<dbReference type="InterPro" id="IPR023753">
    <property type="entry name" value="FAD/NAD-binding_dom"/>
</dbReference>
<dbReference type="Pfam" id="PF02852">
    <property type="entry name" value="Pyr_redox_dim"/>
    <property type="match status" value="1"/>
</dbReference>
<dbReference type="SUPFAM" id="SSF51905">
    <property type="entry name" value="FAD/NAD(P)-binding domain"/>
    <property type="match status" value="1"/>
</dbReference>
<dbReference type="GO" id="GO:0000166">
    <property type="term" value="F:nucleotide binding"/>
    <property type="evidence" value="ECO:0007669"/>
    <property type="project" value="UniProtKB-KW"/>
</dbReference>
<evidence type="ECO:0000313" key="8">
    <source>
        <dbReference type="EMBL" id="KRN28880.1"/>
    </source>
</evidence>
<dbReference type="GO" id="GO:0016491">
    <property type="term" value="F:oxidoreductase activity"/>
    <property type="evidence" value="ECO:0007669"/>
    <property type="project" value="InterPro"/>
</dbReference>
<dbReference type="SUPFAM" id="SSF55424">
    <property type="entry name" value="FAD/NAD-linked reductases, dimerisation (C-terminal) domain"/>
    <property type="match status" value="1"/>
</dbReference>
<keyword evidence="10" id="KW-1185">Reference proteome</keyword>
<organism evidence="8 11">
    <name type="scientific">Lactobacillus selangorensis</name>
    <dbReference type="NCBI Taxonomy" id="81857"/>
    <lineage>
        <taxon>Bacteria</taxon>
        <taxon>Bacillati</taxon>
        <taxon>Bacillota</taxon>
        <taxon>Bacilli</taxon>
        <taxon>Lactobacillales</taxon>
        <taxon>Lactobacillaceae</taxon>
        <taxon>Lactobacillus</taxon>
    </lineage>
</organism>
<dbReference type="PRINTS" id="PR00411">
    <property type="entry name" value="PNDRDTASEI"/>
</dbReference>
<dbReference type="InterPro" id="IPR016156">
    <property type="entry name" value="FAD/NAD-linked_Rdtase_dimer_sf"/>
</dbReference>
<evidence type="ECO:0000256" key="1">
    <source>
        <dbReference type="ARBA" id="ARBA00007532"/>
    </source>
</evidence>
<feature type="binding site" evidence="4">
    <location>
        <begin position="178"/>
        <end position="185"/>
    </location>
    <ligand>
        <name>NAD(+)</name>
        <dbReference type="ChEBI" id="CHEBI:57540"/>
    </ligand>
</feature>
<evidence type="ECO:0000313" key="9">
    <source>
        <dbReference type="EMBL" id="KRN32710.1"/>
    </source>
</evidence>
<keyword evidence="4" id="KW-0520">NAD</keyword>
<keyword evidence="4" id="KW-0547">Nucleotide-binding</keyword>